<sequence>MESLKKHMFFLPFKFKIIENEVYTAFNIAVIPSDMQITKLSMILPVTHDQQGTTVIIRNLASRWDEKGLKEGKFPAVSKVLYNSKLEYGVKEVTVDLTMFKDTWHKSKRNNNGVLIVYSKKRAEAFIQKNPPYLIAETI</sequence>
<evidence type="ECO:0000313" key="2">
    <source>
        <dbReference type="EMBL" id="QOY34210.1"/>
    </source>
</evidence>
<evidence type="ECO:0000313" key="1">
    <source>
        <dbReference type="EMBL" id="OIJ20916.1"/>
    </source>
</evidence>
<reference evidence="2 3" key="2">
    <citation type="journal article" date="2017" name="Genome Announc.">
        <title>Draft Genome Sequences of Four Alkaliphilic Bacteria Belonging to the Anaerobacillus Genus.</title>
        <authorList>
            <person name="Bassil N.M."/>
            <person name="Lloyd J.R."/>
        </authorList>
    </citation>
    <scope>NUCLEOTIDE SEQUENCE [LARGE SCALE GENOMIC DNA]</scope>
    <source>
        <strain evidence="2 3">NB2006</strain>
    </source>
</reference>
<dbReference type="OrthoDB" id="1954381at2"/>
<keyword evidence="3" id="KW-1185">Reference proteome</keyword>
<gene>
    <name evidence="2" type="ORF">AWH56_015910</name>
    <name evidence="1" type="ORF">AWH56_06960</name>
</gene>
<dbReference type="EMBL" id="CP063356">
    <property type="protein sequence ID" value="QOY34210.1"/>
    <property type="molecule type" value="Genomic_DNA"/>
</dbReference>
<dbReference type="RefSeq" id="WP_071316444.1">
    <property type="nucleotide sequence ID" value="NZ_CP063356.2"/>
</dbReference>
<accession>A0A1S2M8J0</accession>
<dbReference type="Proteomes" id="UP000180175">
    <property type="component" value="Chromosome"/>
</dbReference>
<proteinExistence type="predicted"/>
<dbReference type="KEGG" id="aia:AWH56_015910"/>
<name>A0A1S2M8J0_9BACI</name>
<protein>
    <submittedName>
        <fullName evidence="1">Uncharacterized protein</fullName>
    </submittedName>
</protein>
<dbReference type="AlphaFoldDB" id="A0A1S2M8J0"/>
<reference evidence="2" key="4">
    <citation type="submission" date="2020-10" db="EMBL/GenBank/DDBJ databases">
        <authorList>
            <person name="Bassil N.M."/>
            <person name="Lloyd J.R."/>
        </authorList>
    </citation>
    <scope>NUCLEOTIDE SEQUENCE</scope>
    <source>
        <strain evidence="2">NB2006</strain>
    </source>
</reference>
<evidence type="ECO:0000313" key="3">
    <source>
        <dbReference type="Proteomes" id="UP000180175"/>
    </source>
</evidence>
<dbReference type="EMBL" id="LQXD01000063">
    <property type="protein sequence ID" value="OIJ20916.1"/>
    <property type="molecule type" value="Genomic_DNA"/>
</dbReference>
<reference evidence="2 3" key="3">
    <citation type="journal article" date="2019" name="Int. J. Syst. Evol. Microbiol.">
        <title>Anaerobacillus isosaccharinicus sp. nov., an alkaliphilic bacterium which degrades isosaccharinic acid.</title>
        <authorList>
            <person name="Bassil N.M."/>
            <person name="Lloyd J.R."/>
        </authorList>
    </citation>
    <scope>NUCLEOTIDE SEQUENCE [LARGE SCALE GENOMIC DNA]</scope>
    <source>
        <strain evidence="2 3">NB2006</strain>
    </source>
</reference>
<reference evidence="1 3" key="1">
    <citation type="submission" date="2016-10" db="EMBL/GenBank/DDBJ databases">
        <title>Draft genome sequences of four alkaliphilic bacteria belonging to the Anaerobacillus genus.</title>
        <authorList>
            <person name="Bassil N.M."/>
            <person name="Lloyd J.R."/>
        </authorList>
    </citation>
    <scope>NUCLEOTIDE SEQUENCE [LARGE SCALE GENOMIC DNA]</scope>
    <source>
        <strain evidence="1 3">NB2006</strain>
    </source>
</reference>
<organism evidence="1 3">
    <name type="scientific">Anaerobacillus isosaccharinicus</name>
    <dbReference type="NCBI Taxonomy" id="1532552"/>
    <lineage>
        <taxon>Bacteria</taxon>
        <taxon>Bacillati</taxon>
        <taxon>Bacillota</taxon>
        <taxon>Bacilli</taxon>
        <taxon>Bacillales</taxon>
        <taxon>Bacillaceae</taxon>
        <taxon>Anaerobacillus</taxon>
    </lineage>
</organism>